<dbReference type="EMBL" id="CAJVCH010478634">
    <property type="protein sequence ID" value="CAG7820445.1"/>
    <property type="molecule type" value="Genomic_DNA"/>
</dbReference>
<accession>A0A8J2KT90</accession>
<reference evidence="1" key="1">
    <citation type="submission" date="2021-06" db="EMBL/GenBank/DDBJ databases">
        <authorList>
            <person name="Hodson N. C."/>
            <person name="Mongue J. A."/>
            <person name="Jaron S. K."/>
        </authorList>
    </citation>
    <scope>NUCLEOTIDE SEQUENCE</scope>
</reference>
<evidence type="ECO:0000313" key="2">
    <source>
        <dbReference type="Proteomes" id="UP000708208"/>
    </source>
</evidence>
<evidence type="ECO:0000313" key="1">
    <source>
        <dbReference type="EMBL" id="CAG7820445.1"/>
    </source>
</evidence>
<gene>
    <name evidence="1" type="ORF">AFUS01_LOCUS30835</name>
</gene>
<protein>
    <submittedName>
        <fullName evidence="1">Uncharacterized protein</fullName>
    </submittedName>
</protein>
<dbReference type="AlphaFoldDB" id="A0A8J2KT90"/>
<keyword evidence="2" id="KW-1185">Reference proteome</keyword>
<proteinExistence type="predicted"/>
<dbReference type="Proteomes" id="UP000708208">
    <property type="component" value="Unassembled WGS sequence"/>
</dbReference>
<organism evidence="1 2">
    <name type="scientific">Allacma fusca</name>
    <dbReference type="NCBI Taxonomy" id="39272"/>
    <lineage>
        <taxon>Eukaryota</taxon>
        <taxon>Metazoa</taxon>
        <taxon>Ecdysozoa</taxon>
        <taxon>Arthropoda</taxon>
        <taxon>Hexapoda</taxon>
        <taxon>Collembola</taxon>
        <taxon>Symphypleona</taxon>
        <taxon>Sminthuridae</taxon>
        <taxon>Allacma</taxon>
    </lineage>
</organism>
<sequence>MEDTKPNLFMFMQESFRGDFVVRWWFYGDLLVMAPSHSSIAIMAPTLPFSRYGNEGFGPETKVRLGKEKLDLHGDGICVEKKDDKLSGLQVREPPSSHIIPPELIIFRASTQNFPKGTRRGRKVWTQKRGSLG</sequence>
<name>A0A8J2KT90_9HEXA</name>
<comment type="caution">
    <text evidence="1">The sequence shown here is derived from an EMBL/GenBank/DDBJ whole genome shotgun (WGS) entry which is preliminary data.</text>
</comment>